<dbReference type="EMBL" id="UINC01134407">
    <property type="protein sequence ID" value="SVD17935.1"/>
    <property type="molecule type" value="Genomic_DNA"/>
</dbReference>
<dbReference type="AlphaFoldDB" id="A0A382T837"/>
<dbReference type="HAMAP" id="MF_00360">
    <property type="entry name" value="Ribosomal_bS6"/>
    <property type="match status" value="1"/>
</dbReference>
<comment type="similarity">
    <text evidence="1">Belongs to the bacterial ribosomal protein bS6 family.</text>
</comment>
<dbReference type="CDD" id="cd00473">
    <property type="entry name" value="bS6"/>
    <property type="match status" value="1"/>
</dbReference>
<dbReference type="SUPFAM" id="SSF54995">
    <property type="entry name" value="Ribosomal protein S6"/>
    <property type="match status" value="1"/>
</dbReference>
<dbReference type="GO" id="GO:0022627">
    <property type="term" value="C:cytosolic small ribosomal subunit"/>
    <property type="evidence" value="ECO:0007669"/>
    <property type="project" value="TreeGrafter"/>
</dbReference>
<evidence type="ECO:0000313" key="3">
    <source>
        <dbReference type="EMBL" id="SVD17935.1"/>
    </source>
</evidence>
<organism evidence="3">
    <name type="scientific">marine metagenome</name>
    <dbReference type="NCBI Taxonomy" id="408172"/>
    <lineage>
        <taxon>unclassified sequences</taxon>
        <taxon>metagenomes</taxon>
        <taxon>ecological metagenomes</taxon>
    </lineage>
</organism>
<dbReference type="InterPro" id="IPR014717">
    <property type="entry name" value="Transl_elong_EF1B/ribsomal_bS6"/>
</dbReference>
<evidence type="ECO:0008006" key="4">
    <source>
        <dbReference type="Google" id="ProtNLM"/>
    </source>
</evidence>
<proteinExistence type="inferred from homology"/>
<dbReference type="GO" id="GO:0003735">
    <property type="term" value="F:structural constituent of ribosome"/>
    <property type="evidence" value="ECO:0007669"/>
    <property type="project" value="InterPro"/>
</dbReference>
<dbReference type="GO" id="GO:0070181">
    <property type="term" value="F:small ribosomal subunit rRNA binding"/>
    <property type="evidence" value="ECO:0007669"/>
    <property type="project" value="TreeGrafter"/>
</dbReference>
<dbReference type="PANTHER" id="PTHR21011">
    <property type="entry name" value="MITOCHONDRIAL 28S RIBOSOMAL PROTEIN S6"/>
    <property type="match status" value="1"/>
</dbReference>
<gene>
    <name evidence="3" type="ORF">METZ01_LOCUS370789</name>
</gene>
<protein>
    <recommendedName>
        <fullName evidence="4">30S ribosomal protein S6</fullName>
    </recommendedName>
</protein>
<dbReference type="InterPro" id="IPR000529">
    <property type="entry name" value="Ribosomal_bS6"/>
</dbReference>
<dbReference type="Pfam" id="PF01250">
    <property type="entry name" value="Ribosomal_S6"/>
    <property type="match status" value="1"/>
</dbReference>
<evidence type="ECO:0000256" key="1">
    <source>
        <dbReference type="ARBA" id="ARBA00009512"/>
    </source>
</evidence>
<dbReference type="InterPro" id="IPR035980">
    <property type="entry name" value="Ribosomal_bS6_sf"/>
</dbReference>
<dbReference type="InterPro" id="IPR020814">
    <property type="entry name" value="Ribosomal_S6_plastid/chlpt"/>
</dbReference>
<feature type="region of interest" description="Disordered" evidence="2">
    <location>
        <begin position="110"/>
        <end position="138"/>
    </location>
</feature>
<sequence length="138" mass="15562">MKKFKKPGGIILRHYEIVFLIHPDQSNQTDSLLKKFATLVSDSGGVVHRSENIGNKKLAYPIQEQFKATYALMNIECTKPAIEEIKNSFKFNDTIIRELVVGKKIAETEESALTKQKEEEEEEALPRAGNTKSPISNV</sequence>
<evidence type="ECO:0000256" key="2">
    <source>
        <dbReference type="SAM" id="MobiDB-lite"/>
    </source>
</evidence>
<dbReference type="GO" id="GO:0006412">
    <property type="term" value="P:translation"/>
    <property type="evidence" value="ECO:0007669"/>
    <property type="project" value="InterPro"/>
</dbReference>
<reference evidence="3" key="1">
    <citation type="submission" date="2018-05" db="EMBL/GenBank/DDBJ databases">
        <authorList>
            <person name="Lanie J.A."/>
            <person name="Ng W.-L."/>
            <person name="Kazmierczak K.M."/>
            <person name="Andrzejewski T.M."/>
            <person name="Davidsen T.M."/>
            <person name="Wayne K.J."/>
            <person name="Tettelin H."/>
            <person name="Glass J.I."/>
            <person name="Rusch D."/>
            <person name="Podicherti R."/>
            <person name="Tsui H.-C.T."/>
            <person name="Winkler M.E."/>
        </authorList>
    </citation>
    <scope>NUCLEOTIDE SEQUENCE</scope>
</reference>
<name>A0A382T837_9ZZZZ</name>
<feature type="non-terminal residue" evidence="3">
    <location>
        <position position="138"/>
    </location>
</feature>
<accession>A0A382T837</accession>
<dbReference type="NCBIfam" id="TIGR00166">
    <property type="entry name" value="S6"/>
    <property type="match status" value="1"/>
</dbReference>
<dbReference type="Gene3D" id="3.30.70.60">
    <property type="match status" value="1"/>
</dbReference>
<dbReference type="PANTHER" id="PTHR21011:SF1">
    <property type="entry name" value="SMALL RIBOSOMAL SUBUNIT PROTEIN BS6M"/>
    <property type="match status" value="1"/>
</dbReference>